<name>A0A0A0KNZ1_CUCSA</name>
<gene>
    <name evidence="1" type="ORF">Csa_5G154890</name>
</gene>
<reference evidence="1 2" key="2">
    <citation type="journal article" date="2009" name="PLoS ONE">
        <title>An integrated genetic and cytogenetic map of the cucumber genome.</title>
        <authorList>
            <person name="Ren Y."/>
            <person name="Zhang Z."/>
            <person name="Liu J."/>
            <person name="Staub J.E."/>
            <person name="Han Y."/>
            <person name="Cheng Z."/>
            <person name="Li X."/>
            <person name="Lu J."/>
            <person name="Miao H."/>
            <person name="Kang H."/>
            <person name="Xie B."/>
            <person name="Gu X."/>
            <person name="Wang X."/>
            <person name="Du Y."/>
            <person name="Jin W."/>
            <person name="Huang S."/>
        </authorList>
    </citation>
    <scope>NUCLEOTIDE SEQUENCE [LARGE SCALE GENOMIC DNA]</scope>
    <source>
        <strain evidence="2">cv. 9930</strain>
    </source>
</reference>
<accession>A0A0A0KNZ1</accession>
<reference evidence="1 2" key="4">
    <citation type="journal article" date="2011" name="BMC Genomics">
        <title>RNA-Seq improves annotation of protein-coding genes in the cucumber genome.</title>
        <authorList>
            <person name="Li Z."/>
            <person name="Zhang Z."/>
            <person name="Yan P."/>
            <person name="Huang S."/>
            <person name="Fei Z."/>
            <person name="Lin K."/>
        </authorList>
    </citation>
    <scope>NUCLEOTIDE SEQUENCE [LARGE SCALE GENOMIC DNA]</scope>
    <source>
        <strain evidence="2">cv. 9930</strain>
    </source>
</reference>
<evidence type="ECO:0000313" key="2">
    <source>
        <dbReference type="Proteomes" id="UP000029981"/>
    </source>
</evidence>
<reference evidence="1 2" key="3">
    <citation type="journal article" date="2010" name="BMC Genomics">
        <title>Transcriptome sequencing and comparative analysis of cucumber flowers with different sex types.</title>
        <authorList>
            <person name="Guo S."/>
            <person name="Zheng Y."/>
            <person name="Joung J.G."/>
            <person name="Liu S."/>
            <person name="Zhang Z."/>
            <person name="Crasta O.R."/>
            <person name="Sobral B.W."/>
            <person name="Xu Y."/>
            <person name="Huang S."/>
            <person name="Fei Z."/>
        </authorList>
    </citation>
    <scope>NUCLEOTIDE SEQUENCE [LARGE SCALE GENOMIC DNA]</scope>
    <source>
        <strain evidence="2">cv. 9930</strain>
    </source>
</reference>
<sequence>MSQKKIVPFMSSLLSFSLLAFSISSRSVSIQIHPQLSVLRPHRFAFLWACGLLLPCNRWGRRALVKIRRSTAHFASRRHISARFFSRFLQTHLRRAQIRPHFL</sequence>
<evidence type="ECO:0000313" key="1">
    <source>
        <dbReference type="EMBL" id="KGN50127.1"/>
    </source>
</evidence>
<dbReference type="AlphaFoldDB" id="A0A0A0KNZ1"/>
<keyword evidence="2" id="KW-1185">Reference proteome</keyword>
<protein>
    <submittedName>
        <fullName evidence="1">Uncharacterized protein</fullName>
    </submittedName>
</protein>
<reference evidence="1 2" key="1">
    <citation type="journal article" date="2009" name="Nat. Genet.">
        <title>The genome of the cucumber, Cucumis sativus L.</title>
        <authorList>
            <person name="Huang S."/>
            <person name="Li R."/>
            <person name="Zhang Z."/>
            <person name="Li L."/>
            <person name="Gu X."/>
            <person name="Fan W."/>
            <person name="Lucas W.J."/>
            <person name="Wang X."/>
            <person name="Xie B."/>
            <person name="Ni P."/>
            <person name="Ren Y."/>
            <person name="Zhu H."/>
            <person name="Li J."/>
            <person name="Lin K."/>
            <person name="Jin W."/>
            <person name="Fei Z."/>
            <person name="Li G."/>
            <person name="Staub J."/>
            <person name="Kilian A."/>
            <person name="van der Vossen E.A."/>
            <person name="Wu Y."/>
            <person name="Guo J."/>
            <person name="He J."/>
            <person name="Jia Z."/>
            <person name="Ren Y."/>
            <person name="Tian G."/>
            <person name="Lu Y."/>
            <person name="Ruan J."/>
            <person name="Qian W."/>
            <person name="Wang M."/>
            <person name="Huang Q."/>
            <person name="Li B."/>
            <person name="Xuan Z."/>
            <person name="Cao J."/>
            <person name="Asan"/>
            <person name="Wu Z."/>
            <person name="Zhang J."/>
            <person name="Cai Q."/>
            <person name="Bai Y."/>
            <person name="Zhao B."/>
            <person name="Han Y."/>
            <person name="Li Y."/>
            <person name="Li X."/>
            <person name="Wang S."/>
            <person name="Shi Q."/>
            <person name="Liu S."/>
            <person name="Cho W.K."/>
            <person name="Kim J.Y."/>
            <person name="Xu Y."/>
            <person name="Heller-Uszynska K."/>
            <person name="Miao H."/>
            <person name="Cheng Z."/>
            <person name="Zhang S."/>
            <person name="Wu J."/>
            <person name="Yang Y."/>
            <person name="Kang H."/>
            <person name="Li M."/>
            <person name="Liang H."/>
            <person name="Ren X."/>
            <person name="Shi Z."/>
            <person name="Wen M."/>
            <person name="Jian M."/>
            <person name="Yang H."/>
            <person name="Zhang G."/>
            <person name="Yang Z."/>
            <person name="Chen R."/>
            <person name="Liu S."/>
            <person name="Li J."/>
            <person name="Ma L."/>
            <person name="Liu H."/>
            <person name="Zhou Y."/>
            <person name="Zhao J."/>
            <person name="Fang X."/>
            <person name="Li G."/>
            <person name="Fang L."/>
            <person name="Li Y."/>
            <person name="Liu D."/>
            <person name="Zheng H."/>
            <person name="Zhang Y."/>
            <person name="Qin N."/>
            <person name="Li Z."/>
            <person name="Yang G."/>
            <person name="Yang S."/>
            <person name="Bolund L."/>
            <person name="Kristiansen K."/>
            <person name="Zheng H."/>
            <person name="Li S."/>
            <person name="Zhang X."/>
            <person name="Yang H."/>
            <person name="Wang J."/>
            <person name="Sun R."/>
            <person name="Zhang B."/>
            <person name="Jiang S."/>
            <person name="Wang J."/>
            <person name="Du Y."/>
            <person name="Li S."/>
        </authorList>
    </citation>
    <scope>NUCLEOTIDE SEQUENCE [LARGE SCALE GENOMIC DNA]</scope>
    <source>
        <strain evidence="2">cv. 9930</strain>
    </source>
</reference>
<dbReference type="Gramene" id="KGN50127">
    <property type="protein sequence ID" value="KGN50127"/>
    <property type="gene ID" value="Csa_5G154890"/>
</dbReference>
<dbReference type="Proteomes" id="UP000029981">
    <property type="component" value="Chromosome 5"/>
</dbReference>
<organism evidence="1 2">
    <name type="scientific">Cucumis sativus</name>
    <name type="common">Cucumber</name>
    <dbReference type="NCBI Taxonomy" id="3659"/>
    <lineage>
        <taxon>Eukaryota</taxon>
        <taxon>Viridiplantae</taxon>
        <taxon>Streptophyta</taxon>
        <taxon>Embryophyta</taxon>
        <taxon>Tracheophyta</taxon>
        <taxon>Spermatophyta</taxon>
        <taxon>Magnoliopsida</taxon>
        <taxon>eudicotyledons</taxon>
        <taxon>Gunneridae</taxon>
        <taxon>Pentapetalae</taxon>
        <taxon>rosids</taxon>
        <taxon>fabids</taxon>
        <taxon>Cucurbitales</taxon>
        <taxon>Cucurbitaceae</taxon>
        <taxon>Benincaseae</taxon>
        <taxon>Cucumis</taxon>
    </lineage>
</organism>
<dbReference type="EMBL" id="CM002926">
    <property type="protein sequence ID" value="KGN50127.1"/>
    <property type="molecule type" value="Genomic_DNA"/>
</dbReference>
<proteinExistence type="predicted"/>